<evidence type="ECO:0000256" key="2">
    <source>
        <dbReference type="ARBA" id="ARBA00001947"/>
    </source>
</evidence>
<keyword evidence="14" id="KW-0413">Isomerase</keyword>
<dbReference type="Pfam" id="PF09382">
    <property type="entry name" value="RQC"/>
    <property type="match status" value="1"/>
</dbReference>
<keyword evidence="13" id="KW-0234">DNA repair</keyword>
<feature type="domain" description="HRDC" evidence="18">
    <location>
        <begin position="561"/>
        <end position="636"/>
    </location>
</feature>
<accession>A0ABY8TAR0</accession>
<evidence type="ECO:0000259" key="19">
    <source>
        <dbReference type="PROSITE" id="PS51192"/>
    </source>
</evidence>
<feature type="domain" description="Helicase C-terminal" evidence="20">
    <location>
        <begin position="250"/>
        <end position="396"/>
    </location>
</feature>
<evidence type="ECO:0000256" key="8">
    <source>
        <dbReference type="ARBA" id="ARBA00022806"/>
    </source>
</evidence>
<evidence type="ECO:0000256" key="15">
    <source>
        <dbReference type="ARBA" id="ARBA00034617"/>
    </source>
</evidence>
<evidence type="ECO:0000256" key="14">
    <source>
        <dbReference type="ARBA" id="ARBA00023235"/>
    </source>
</evidence>
<dbReference type="RefSeq" id="WP_284718689.1">
    <property type="nucleotide sequence ID" value="NZ_CP120365.1"/>
</dbReference>
<protein>
    <recommendedName>
        <fullName evidence="16">DNA helicase RecQ</fullName>
        <ecNumber evidence="16">5.6.2.4</ecNumber>
    </recommendedName>
</protein>
<evidence type="ECO:0000313" key="22">
    <source>
        <dbReference type="Proteomes" id="UP001233264"/>
    </source>
</evidence>
<evidence type="ECO:0000256" key="4">
    <source>
        <dbReference type="ARBA" id="ARBA00022723"/>
    </source>
</evidence>
<evidence type="ECO:0000256" key="13">
    <source>
        <dbReference type="ARBA" id="ARBA00023204"/>
    </source>
</evidence>
<keyword evidence="11" id="KW-0238">DNA-binding</keyword>
<keyword evidence="6" id="KW-0227">DNA damage</keyword>
<evidence type="ECO:0000256" key="12">
    <source>
        <dbReference type="ARBA" id="ARBA00023172"/>
    </source>
</evidence>
<dbReference type="InterPro" id="IPR044876">
    <property type="entry name" value="HRDC_dom_sf"/>
</dbReference>
<keyword evidence="4" id="KW-0479">Metal-binding</keyword>
<keyword evidence="7 21" id="KW-0378">Hydrolase</keyword>
<evidence type="ECO:0000313" key="21">
    <source>
        <dbReference type="EMBL" id="WHS94902.1"/>
    </source>
</evidence>
<evidence type="ECO:0000259" key="18">
    <source>
        <dbReference type="PROSITE" id="PS50967"/>
    </source>
</evidence>
<proteinExistence type="inferred from homology"/>
<dbReference type="SMART" id="SM00490">
    <property type="entry name" value="HELICc"/>
    <property type="match status" value="1"/>
</dbReference>
<dbReference type="PROSITE" id="PS50967">
    <property type="entry name" value="HRDC"/>
    <property type="match status" value="1"/>
</dbReference>
<dbReference type="Pfam" id="PF00570">
    <property type="entry name" value="HRDC"/>
    <property type="match status" value="1"/>
</dbReference>
<dbReference type="InterPro" id="IPR011545">
    <property type="entry name" value="DEAD/DEAH_box_helicase_dom"/>
</dbReference>
<keyword evidence="22" id="KW-1185">Reference proteome</keyword>
<dbReference type="CDD" id="cd18794">
    <property type="entry name" value="SF2_C_RecQ"/>
    <property type="match status" value="1"/>
</dbReference>
<gene>
    <name evidence="21" type="primary">recQ</name>
    <name evidence="21" type="ORF">PZL22_002649</name>
</gene>
<evidence type="ECO:0000256" key="16">
    <source>
        <dbReference type="NCBIfam" id="TIGR01389"/>
    </source>
</evidence>
<dbReference type="EMBL" id="CP120365">
    <property type="protein sequence ID" value="WHS94902.1"/>
    <property type="molecule type" value="Genomic_DNA"/>
</dbReference>
<dbReference type="NCBIfam" id="TIGR01389">
    <property type="entry name" value="recQ"/>
    <property type="match status" value="1"/>
</dbReference>
<dbReference type="PANTHER" id="PTHR13710">
    <property type="entry name" value="DNA HELICASE RECQ FAMILY MEMBER"/>
    <property type="match status" value="1"/>
</dbReference>
<comment type="similarity">
    <text evidence="3">Belongs to the helicase family. RecQ subfamily.</text>
</comment>
<evidence type="ECO:0000259" key="20">
    <source>
        <dbReference type="PROSITE" id="PS51194"/>
    </source>
</evidence>
<dbReference type="SMART" id="SM00341">
    <property type="entry name" value="HRDC"/>
    <property type="match status" value="1"/>
</dbReference>
<keyword evidence="10" id="KW-0067">ATP-binding</keyword>
<dbReference type="InterPro" id="IPR010997">
    <property type="entry name" value="HRDC-like_sf"/>
</dbReference>
<dbReference type="InterPro" id="IPR004589">
    <property type="entry name" value="DNA_helicase_ATP-dep_RecQ"/>
</dbReference>
<dbReference type="InterPro" id="IPR018982">
    <property type="entry name" value="RQC_domain"/>
</dbReference>
<dbReference type="Gene3D" id="3.40.50.300">
    <property type="entry name" value="P-loop containing nucleotide triphosphate hydrolases"/>
    <property type="match status" value="2"/>
</dbReference>
<evidence type="ECO:0000256" key="5">
    <source>
        <dbReference type="ARBA" id="ARBA00022741"/>
    </source>
</evidence>
<keyword evidence="9" id="KW-0862">Zinc</keyword>
<dbReference type="EC" id="5.6.2.4" evidence="16"/>
<dbReference type="SUPFAM" id="SSF47819">
    <property type="entry name" value="HRDC-like"/>
    <property type="match status" value="1"/>
</dbReference>
<dbReference type="InterPro" id="IPR002121">
    <property type="entry name" value="HRDC_dom"/>
</dbReference>
<feature type="region of interest" description="Disordered" evidence="17">
    <location>
        <begin position="1"/>
        <end position="28"/>
    </location>
</feature>
<feature type="domain" description="Helicase ATP-binding" evidence="19">
    <location>
        <begin position="58"/>
        <end position="226"/>
    </location>
</feature>
<feature type="region of interest" description="Disordered" evidence="17">
    <location>
        <begin position="538"/>
        <end position="561"/>
    </location>
</feature>
<dbReference type="InterPro" id="IPR006293">
    <property type="entry name" value="DNA_helicase_ATP-dep_RecQ_bac"/>
</dbReference>
<evidence type="ECO:0000256" key="17">
    <source>
        <dbReference type="SAM" id="MobiDB-lite"/>
    </source>
</evidence>
<evidence type="ECO:0000256" key="10">
    <source>
        <dbReference type="ARBA" id="ARBA00022840"/>
    </source>
</evidence>
<comment type="cofactor">
    <cofactor evidence="1">
        <name>Mg(2+)</name>
        <dbReference type="ChEBI" id="CHEBI:18420"/>
    </cofactor>
</comment>
<dbReference type="Pfam" id="PF16124">
    <property type="entry name" value="RecQ_Zn_bind"/>
    <property type="match status" value="1"/>
</dbReference>
<dbReference type="Pfam" id="PF00270">
    <property type="entry name" value="DEAD"/>
    <property type="match status" value="1"/>
</dbReference>
<dbReference type="GO" id="GO:0016787">
    <property type="term" value="F:hydrolase activity"/>
    <property type="evidence" value="ECO:0007669"/>
    <property type="project" value="UniProtKB-KW"/>
</dbReference>
<dbReference type="Gene3D" id="1.10.10.10">
    <property type="entry name" value="Winged helix-like DNA-binding domain superfamily/Winged helix DNA-binding domain"/>
    <property type="match status" value="1"/>
</dbReference>
<comment type="cofactor">
    <cofactor evidence="2">
        <name>Zn(2+)</name>
        <dbReference type="ChEBI" id="CHEBI:29105"/>
    </cofactor>
</comment>
<dbReference type="InterPro" id="IPR001650">
    <property type="entry name" value="Helicase_C-like"/>
</dbReference>
<dbReference type="InterPro" id="IPR027417">
    <property type="entry name" value="P-loop_NTPase"/>
</dbReference>
<dbReference type="GO" id="GO:0003678">
    <property type="term" value="F:DNA helicase activity"/>
    <property type="evidence" value="ECO:0007669"/>
    <property type="project" value="UniProtKB-EC"/>
</dbReference>
<dbReference type="NCBIfam" id="TIGR00614">
    <property type="entry name" value="recQ_fam"/>
    <property type="match status" value="1"/>
</dbReference>
<comment type="catalytic activity">
    <reaction evidence="15">
        <text>Couples ATP hydrolysis with the unwinding of duplex DNA by translocating in the 3'-5' direction.</text>
        <dbReference type="EC" id="5.6.2.4"/>
    </reaction>
</comment>
<evidence type="ECO:0000256" key="9">
    <source>
        <dbReference type="ARBA" id="ARBA00022833"/>
    </source>
</evidence>
<keyword evidence="8 21" id="KW-0347">Helicase</keyword>
<dbReference type="CDD" id="cd17920">
    <property type="entry name" value="DEXHc_RecQ"/>
    <property type="match status" value="1"/>
</dbReference>
<evidence type="ECO:0000256" key="6">
    <source>
        <dbReference type="ARBA" id="ARBA00022763"/>
    </source>
</evidence>
<evidence type="ECO:0000256" key="3">
    <source>
        <dbReference type="ARBA" id="ARBA00005446"/>
    </source>
</evidence>
<keyword evidence="12" id="KW-0233">DNA recombination</keyword>
<dbReference type="Proteomes" id="UP001233264">
    <property type="component" value="Chromosome"/>
</dbReference>
<evidence type="ECO:0000256" key="1">
    <source>
        <dbReference type="ARBA" id="ARBA00001946"/>
    </source>
</evidence>
<dbReference type="Pfam" id="PF00271">
    <property type="entry name" value="Helicase_C"/>
    <property type="match status" value="1"/>
</dbReference>
<dbReference type="PANTHER" id="PTHR13710:SF105">
    <property type="entry name" value="ATP-DEPENDENT DNA HELICASE Q1"/>
    <property type="match status" value="1"/>
</dbReference>
<dbReference type="InterPro" id="IPR036388">
    <property type="entry name" value="WH-like_DNA-bd_sf"/>
</dbReference>
<evidence type="ECO:0000256" key="7">
    <source>
        <dbReference type="ARBA" id="ARBA00022801"/>
    </source>
</evidence>
<dbReference type="Gene3D" id="1.10.150.80">
    <property type="entry name" value="HRDC domain"/>
    <property type="match status" value="1"/>
</dbReference>
<reference evidence="21 22" key="1">
    <citation type="submission" date="2023-03" db="EMBL/GenBank/DDBJ databases">
        <authorList>
            <person name="Menendez E."/>
            <person name="Kaur S."/>
            <person name="Flores-Felix J.D."/>
            <person name="diCenzo G.C."/>
            <person name="Peix A."/>
            <person name="Velazquez E."/>
        </authorList>
    </citation>
    <scope>NUCLEOTIDE SEQUENCE [LARGE SCALE GENOMIC DNA]</scope>
    <source>
        <strain evidence="21 22">CCBAU 71714</strain>
    </source>
</reference>
<keyword evidence="5" id="KW-0547">Nucleotide-binding</keyword>
<dbReference type="SUPFAM" id="SSF52540">
    <property type="entry name" value="P-loop containing nucleoside triphosphate hydrolases"/>
    <property type="match status" value="2"/>
</dbReference>
<dbReference type="SMART" id="SM00487">
    <property type="entry name" value="DEXDc"/>
    <property type="match status" value="1"/>
</dbReference>
<name>A0ABY8TAR0_9HYPH</name>
<dbReference type="PROSITE" id="PS51194">
    <property type="entry name" value="HELICASE_CTER"/>
    <property type="match status" value="1"/>
</dbReference>
<evidence type="ECO:0000256" key="11">
    <source>
        <dbReference type="ARBA" id="ARBA00023125"/>
    </source>
</evidence>
<dbReference type="SMART" id="SM00956">
    <property type="entry name" value="RQC"/>
    <property type="match status" value="1"/>
</dbReference>
<organism evidence="21 22">
    <name type="scientific">Sinorhizobium kummerowiae</name>
    <dbReference type="NCBI Taxonomy" id="158892"/>
    <lineage>
        <taxon>Bacteria</taxon>
        <taxon>Pseudomonadati</taxon>
        <taxon>Pseudomonadota</taxon>
        <taxon>Alphaproteobacteria</taxon>
        <taxon>Hyphomicrobiales</taxon>
        <taxon>Rhizobiaceae</taxon>
        <taxon>Sinorhizobium/Ensifer group</taxon>
        <taxon>Sinorhizobium</taxon>
    </lineage>
</organism>
<sequence length="636" mass="69978">MPSISRGSILRAPDESDSMPESHNTGRLFETEGVSNPLDLLKRIYGYSTFRGQQQAVVDHVVAGGDAVVLFPTGAGKSLCFQIPALCRRGVGIVVSPLIALMRDQVEALKQLGIRAAALNSSLTRGEAIAVRRALSRDELDLLYVTPERAVTDGFAEMIADADIALFAIDEAHCVSQWGHDFRPEYRGLGCLAERFPGVPRIALTATADPHTRDDMIERLGLGGARVFASSFDRPNIAYEIVERDQPRQQLLRFLSRFKDASGIVYCLSRAKVEDTAEWLDAQGIRALPYHAGMERAARDAHQDAFLKEENLCLVATVAFGMGIDKPDVRYVAHLDLPGSVEAYYQETGRAGRDGLPSEVWMAYGMADVIQRRRMIDEGGAPEEIKRIERAKLNSLLAICETAGCRRQAILAHFGEAHPGGCGHCDTCLKPVETWDGTEAAIKALAAVYRTGERFGTGHLIDVLTGSVNEKTERFGHVDMPVFGAGKDLPARTWQSIFRQLLAAGLISVDHGAFGALKLEPEARSVFRRERQVLFRKDRPSSGKAKTARGSKPTSERSDLAGSDLELFERLRSERLSLARETDVPPYVVFPDTTLIALAKRRPRDFEELLDVPGIGESKRERYGEAFLAVIEAFEG</sequence>
<dbReference type="InterPro" id="IPR014001">
    <property type="entry name" value="Helicase_ATP-bd"/>
</dbReference>
<dbReference type="InterPro" id="IPR032284">
    <property type="entry name" value="RecQ_Zn-bd"/>
</dbReference>
<dbReference type="PROSITE" id="PS51192">
    <property type="entry name" value="HELICASE_ATP_BIND_1"/>
    <property type="match status" value="1"/>
</dbReference>